<keyword evidence="3" id="KW-1185">Reference proteome</keyword>
<evidence type="ECO:0000256" key="1">
    <source>
        <dbReference type="SAM" id="MobiDB-lite"/>
    </source>
</evidence>
<sequence>MRGRGDGVSGRCSAGSSADFAGRRQCSCRETAGRGSWAEARRIADILRKETIGRIQRLTGYGLGRPIQRHALETATLGARLLGWPGAHDLGPAGGPHHRQERQGAPQEHPA</sequence>
<accession>A0ABW1BPP3</accession>
<feature type="region of interest" description="Disordered" evidence="1">
    <location>
        <begin position="1"/>
        <end position="31"/>
    </location>
</feature>
<protein>
    <submittedName>
        <fullName evidence="2">Uncharacterized protein</fullName>
    </submittedName>
</protein>
<reference evidence="3" key="1">
    <citation type="journal article" date="2019" name="Int. J. Syst. Evol. Microbiol.">
        <title>The Global Catalogue of Microorganisms (GCM) 10K type strain sequencing project: providing services to taxonomists for standard genome sequencing and annotation.</title>
        <authorList>
            <consortium name="The Broad Institute Genomics Platform"/>
            <consortium name="The Broad Institute Genome Sequencing Center for Infectious Disease"/>
            <person name="Wu L."/>
            <person name="Ma J."/>
        </authorList>
    </citation>
    <scope>NUCLEOTIDE SEQUENCE [LARGE SCALE GENOMIC DNA]</scope>
    <source>
        <strain evidence="3">CGMCC 4.7106</strain>
    </source>
</reference>
<feature type="region of interest" description="Disordered" evidence="1">
    <location>
        <begin position="84"/>
        <end position="111"/>
    </location>
</feature>
<evidence type="ECO:0000313" key="3">
    <source>
        <dbReference type="Proteomes" id="UP001596096"/>
    </source>
</evidence>
<gene>
    <name evidence="2" type="ORF">ACFPUY_08700</name>
</gene>
<comment type="caution">
    <text evidence="2">The sequence shown here is derived from an EMBL/GenBank/DDBJ whole genome shotgun (WGS) entry which is preliminary data.</text>
</comment>
<proteinExistence type="predicted"/>
<dbReference type="EMBL" id="JBHSNW010000003">
    <property type="protein sequence ID" value="MFC5815161.1"/>
    <property type="molecule type" value="Genomic_DNA"/>
</dbReference>
<dbReference type="RefSeq" id="WP_219548671.1">
    <property type="nucleotide sequence ID" value="NZ_JAHKRN010000042.1"/>
</dbReference>
<evidence type="ECO:0000313" key="2">
    <source>
        <dbReference type="EMBL" id="MFC5815161.1"/>
    </source>
</evidence>
<organism evidence="2 3">
    <name type="scientific">Nonomuraea harbinensis</name>
    <dbReference type="NCBI Taxonomy" id="1286938"/>
    <lineage>
        <taxon>Bacteria</taxon>
        <taxon>Bacillati</taxon>
        <taxon>Actinomycetota</taxon>
        <taxon>Actinomycetes</taxon>
        <taxon>Streptosporangiales</taxon>
        <taxon>Streptosporangiaceae</taxon>
        <taxon>Nonomuraea</taxon>
    </lineage>
</organism>
<dbReference type="Proteomes" id="UP001596096">
    <property type="component" value="Unassembled WGS sequence"/>
</dbReference>
<name>A0ABW1BPP3_9ACTN</name>